<keyword evidence="2 8" id="KW-0732">Signal</keyword>
<feature type="compositionally biased region" description="Polar residues" evidence="9">
    <location>
        <begin position="34"/>
        <end position="52"/>
    </location>
</feature>
<dbReference type="AlphaFoldDB" id="A0A1H9HH31"/>
<evidence type="ECO:0000256" key="8">
    <source>
        <dbReference type="HAMAP-Rule" id="MF_02204"/>
    </source>
</evidence>
<evidence type="ECO:0000313" key="12">
    <source>
        <dbReference type="EMBL" id="SEQ61607.1"/>
    </source>
</evidence>
<comment type="subunit">
    <text evidence="8">The Tol-Pal system is composed of five core proteins: the inner membrane proteins TolA, TolQ and TolR, the periplasmic protein TolB and the outer membrane protein Pal. They form a network linking the inner and outer membranes and the peptidoglycan layer.</text>
</comment>
<evidence type="ECO:0000256" key="3">
    <source>
        <dbReference type="ARBA" id="ARBA00023136"/>
    </source>
</evidence>
<gene>
    <name evidence="8" type="primary">pal</name>
    <name evidence="12" type="ORF">SAMN04488038_108171</name>
</gene>
<dbReference type="CDD" id="cd07185">
    <property type="entry name" value="OmpA_C-like"/>
    <property type="match status" value="1"/>
</dbReference>
<dbReference type="OrthoDB" id="9809164at2"/>
<sequence length="174" mass="18690">MKRNKFLLAVGVLTALLLGACSHGKHDSSAPVPVNTNTSGYADTTGGANQLGNAAEDARTAAERALTNNIVYFDYDSSVIKEEYKSVVSAYARYLSANPAAKVRLEGHTDERGSREYNIGLGERRANAVRDALTAAGVTPAQIAVISYGKERPAVEGHDEAAWSQNRRVQIIRL</sequence>
<dbReference type="PANTHER" id="PTHR30329">
    <property type="entry name" value="STATOR ELEMENT OF FLAGELLAR MOTOR COMPLEX"/>
    <property type="match status" value="1"/>
</dbReference>
<organism evidence="12 13">
    <name type="scientific">Solimonas aquatica</name>
    <dbReference type="NCBI Taxonomy" id="489703"/>
    <lineage>
        <taxon>Bacteria</taxon>
        <taxon>Pseudomonadati</taxon>
        <taxon>Pseudomonadota</taxon>
        <taxon>Gammaproteobacteria</taxon>
        <taxon>Nevskiales</taxon>
        <taxon>Nevskiaceae</taxon>
        <taxon>Solimonas</taxon>
    </lineage>
</organism>
<keyword evidence="3 8" id="KW-0472">Membrane</keyword>
<keyword evidence="13" id="KW-1185">Reference proteome</keyword>
<dbReference type="Proteomes" id="UP000199233">
    <property type="component" value="Unassembled WGS sequence"/>
</dbReference>
<evidence type="ECO:0000256" key="6">
    <source>
        <dbReference type="ARBA" id="ARBA00023288"/>
    </source>
</evidence>
<feature type="chain" id="PRO_5011599941" description="Peptidoglycan-associated lipoprotein" evidence="10">
    <location>
        <begin position="25"/>
        <end position="174"/>
    </location>
</feature>
<dbReference type="EMBL" id="FOFS01000008">
    <property type="protein sequence ID" value="SEQ61607.1"/>
    <property type="molecule type" value="Genomic_DNA"/>
</dbReference>
<evidence type="ECO:0000256" key="4">
    <source>
        <dbReference type="ARBA" id="ARBA00023139"/>
    </source>
</evidence>
<keyword evidence="1 8" id="KW-0132">Cell division</keyword>
<comment type="subcellular location">
    <subcellularLocation>
        <location evidence="8">Cell outer membrane</location>
        <topology evidence="8">Lipid-anchor</topology>
    </subcellularLocation>
</comment>
<feature type="signal peptide" evidence="10">
    <location>
        <begin position="1"/>
        <end position="24"/>
    </location>
</feature>
<dbReference type="Pfam" id="PF00691">
    <property type="entry name" value="OmpA"/>
    <property type="match status" value="1"/>
</dbReference>
<keyword evidence="6 8" id="KW-0449">Lipoprotein</keyword>
<dbReference type="InterPro" id="IPR050330">
    <property type="entry name" value="Bact_OuterMem_StrucFunc"/>
</dbReference>
<evidence type="ECO:0000256" key="5">
    <source>
        <dbReference type="ARBA" id="ARBA00023237"/>
    </source>
</evidence>
<dbReference type="SUPFAM" id="SSF103088">
    <property type="entry name" value="OmpA-like"/>
    <property type="match status" value="1"/>
</dbReference>
<keyword evidence="4 8" id="KW-0564">Palmitate</keyword>
<dbReference type="GO" id="GO:0009279">
    <property type="term" value="C:cell outer membrane"/>
    <property type="evidence" value="ECO:0007669"/>
    <property type="project" value="UniProtKB-SubCell"/>
</dbReference>
<proteinExistence type="inferred from homology"/>
<dbReference type="RefSeq" id="WP_093286119.1">
    <property type="nucleotide sequence ID" value="NZ_FOFS01000008.1"/>
</dbReference>
<dbReference type="PRINTS" id="PR01021">
    <property type="entry name" value="OMPADOMAIN"/>
</dbReference>
<evidence type="ECO:0000259" key="11">
    <source>
        <dbReference type="PROSITE" id="PS51123"/>
    </source>
</evidence>
<evidence type="ECO:0000256" key="9">
    <source>
        <dbReference type="SAM" id="MobiDB-lite"/>
    </source>
</evidence>
<evidence type="ECO:0000256" key="2">
    <source>
        <dbReference type="ARBA" id="ARBA00022729"/>
    </source>
</evidence>
<name>A0A1H9HH31_9GAMM</name>
<comment type="similarity">
    <text evidence="8">Belongs to the Pal lipoprotein family.</text>
</comment>
<protein>
    <recommendedName>
        <fullName evidence="8">Peptidoglycan-associated lipoprotein</fullName>
        <shortName evidence="8">PAL</shortName>
    </recommendedName>
</protein>
<dbReference type="NCBIfam" id="TIGR02802">
    <property type="entry name" value="Pal_lipo"/>
    <property type="match status" value="1"/>
</dbReference>
<dbReference type="STRING" id="489703.SAMN04488038_108171"/>
<dbReference type="InterPro" id="IPR006690">
    <property type="entry name" value="OMPA-like_CS"/>
</dbReference>
<reference evidence="12 13" key="1">
    <citation type="submission" date="2016-10" db="EMBL/GenBank/DDBJ databases">
        <authorList>
            <person name="de Groot N.N."/>
        </authorList>
    </citation>
    <scope>NUCLEOTIDE SEQUENCE [LARGE SCALE GENOMIC DNA]</scope>
    <source>
        <strain evidence="12 13">DSM 25927</strain>
    </source>
</reference>
<dbReference type="GO" id="GO:0051301">
    <property type="term" value="P:cell division"/>
    <property type="evidence" value="ECO:0007669"/>
    <property type="project" value="UniProtKB-UniRule"/>
</dbReference>
<evidence type="ECO:0000313" key="13">
    <source>
        <dbReference type="Proteomes" id="UP000199233"/>
    </source>
</evidence>
<dbReference type="InterPro" id="IPR036737">
    <property type="entry name" value="OmpA-like_sf"/>
</dbReference>
<dbReference type="HAMAP" id="MF_02204">
    <property type="entry name" value="Pal"/>
    <property type="match status" value="1"/>
</dbReference>
<dbReference type="PANTHER" id="PTHR30329:SF21">
    <property type="entry name" value="LIPOPROTEIN YIAD-RELATED"/>
    <property type="match status" value="1"/>
</dbReference>
<comment type="function">
    <text evidence="8">Part of the Tol-Pal system, which plays a role in outer membrane invagination during cell division and is important for maintaining outer membrane integrity.</text>
</comment>
<accession>A0A1H9HH31</accession>
<dbReference type="InterPro" id="IPR039001">
    <property type="entry name" value="Pal"/>
</dbReference>
<dbReference type="PROSITE" id="PS01068">
    <property type="entry name" value="OMPA_1"/>
    <property type="match status" value="1"/>
</dbReference>
<dbReference type="InterPro" id="IPR006665">
    <property type="entry name" value="OmpA-like"/>
</dbReference>
<dbReference type="PROSITE" id="PS51123">
    <property type="entry name" value="OMPA_2"/>
    <property type="match status" value="1"/>
</dbReference>
<keyword evidence="5 8" id="KW-0998">Cell outer membrane</keyword>
<feature type="domain" description="OmpA-like" evidence="11">
    <location>
        <begin position="60"/>
        <end position="174"/>
    </location>
</feature>
<keyword evidence="7 8" id="KW-0131">Cell cycle</keyword>
<evidence type="ECO:0000256" key="10">
    <source>
        <dbReference type="SAM" id="SignalP"/>
    </source>
</evidence>
<evidence type="ECO:0000256" key="7">
    <source>
        <dbReference type="ARBA" id="ARBA00023306"/>
    </source>
</evidence>
<dbReference type="InterPro" id="IPR006664">
    <property type="entry name" value="OMP_bac"/>
</dbReference>
<dbReference type="Gene3D" id="3.30.1330.60">
    <property type="entry name" value="OmpA-like domain"/>
    <property type="match status" value="1"/>
</dbReference>
<dbReference type="PROSITE" id="PS51257">
    <property type="entry name" value="PROKAR_LIPOPROTEIN"/>
    <property type="match status" value="1"/>
</dbReference>
<feature type="region of interest" description="Disordered" evidence="9">
    <location>
        <begin position="24"/>
        <end position="55"/>
    </location>
</feature>
<evidence type="ECO:0000256" key="1">
    <source>
        <dbReference type="ARBA" id="ARBA00022618"/>
    </source>
</evidence>
<dbReference type="InterPro" id="IPR014169">
    <property type="entry name" value="Pal_lipo_C"/>
</dbReference>